<dbReference type="SUPFAM" id="SSF109854">
    <property type="entry name" value="DinB/YfiT-like putative metalloenzymes"/>
    <property type="match status" value="1"/>
</dbReference>
<reference evidence="1 2" key="1">
    <citation type="submission" date="2020-08" db="EMBL/GenBank/DDBJ databases">
        <title>A Genomic Blueprint of the Chicken Gut Microbiome.</title>
        <authorList>
            <person name="Gilroy R."/>
            <person name="Ravi A."/>
            <person name="Getino M."/>
            <person name="Pursley I."/>
            <person name="Horton D.L."/>
            <person name="Alikhan N.-F."/>
            <person name="Baker D."/>
            <person name="Gharbi K."/>
            <person name="Hall N."/>
            <person name="Watson M."/>
            <person name="Adriaenssens E.M."/>
            <person name="Foster-Nyarko E."/>
            <person name="Jarju S."/>
            <person name="Secka A."/>
            <person name="Antonio M."/>
            <person name="Oren A."/>
            <person name="Chaudhuri R."/>
            <person name="La Ragione R.M."/>
            <person name="Hildebrand F."/>
            <person name="Pallen M.J."/>
        </authorList>
    </citation>
    <scope>NUCLEOTIDE SEQUENCE [LARGE SCALE GENOMIC DNA]</scope>
    <source>
        <strain evidence="1 2">Re57</strain>
    </source>
</reference>
<protein>
    <submittedName>
        <fullName evidence="1">DUF664 domain-containing protein</fullName>
    </submittedName>
</protein>
<dbReference type="Pfam" id="PF04978">
    <property type="entry name" value="MST"/>
    <property type="match status" value="1"/>
</dbReference>
<name>A0ABR8WU86_9MICO</name>
<dbReference type="InterPro" id="IPR034660">
    <property type="entry name" value="DinB/YfiT-like"/>
</dbReference>
<evidence type="ECO:0000313" key="1">
    <source>
        <dbReference type="EMBL" id="MBD8020641.1"/>
    </source>
</evidence>
<gene>
    <name evidence="1" type="ORF">H9634_07595</name>
</gene>
<dbReference type="RefSeq" id="WP_191726099.1">
    <property type="nucleotide sequence ID" value="NZ_JACSPY010000006.1"/>
</dbReference>
<dbReference type="InterPro" id="IPR007061">
    <property type="entry name" value="MST-like"/>
</dbReference>
<dbReference type="Proteomes" id="UP000651517">
    <property type="component" value="Unassembled WGS sequence"/>
</dbReference>
<sequence length="202" mass="22210">MPFFTPSVTDERDALITVAQQQTRQLRSTAWNLSWEQACATPLPSRLSIAGLLAHGAQVIHGWLTAARRAPALIADSEYPQIGAQIGLSMMHTGAEVPAEPDLQRLLGIVDGRIDEIAEVVSELDLDARVPNPHPAYLPDVDSFSNRWVIHHIITEIARHAGHADLIREAIDGRIAYELNFYADGGTVEQWQQQAAQWGLPG</sequence>
<keyword evidence="2" id="KW-1185">Reference proteome</keyword>
<proteinExistence type="predicted"/>
<accession>A0ABR8WU86</accession>
<organism evidence="1 2">
    <name type="scientific">Brevibacterium gallinarum</name>
    <dbReference type="NCBI Taxonomy" id="2762220"/>
    <lineage>
        <taxon>Bacteria</taxon>
        <taxon>Bacillati</taxon>
        <taxon>Actinomycetota</taxon>
        <taxon>Actinomycetes</taxon>
        <taxon>Micrococcales</taxon>
        <taxon>Brevibacteriaceae</taxon>
        <taxon>Brevibacterium</taxon>
    </lineage>
</organism>
<dbReference type="EMBL" id="JACSPY010000006">
    <property type="protein sequence ID" value="MBD8020641.1"/>
    <property type="molecule type" value="Genomic_DNA"/>
</dbReference>
<comment type="caution">
    <text evidence="1">The sequence shown here is derived from an EMBL/GenBank/DDBJ whole genome shotgun (WGS) entry which is preliminary data.</text>
</comment>
<dbReference type="Gene3D" id="1.20.120.450">
    <property type="entry name" value="dinb family like domain"/>
    <property type="match status" value="1"/>
</dbReference>
<evidence type="ECO:0000313" key="2">
    <source>
        <dbReference type="Proteomes" id="UP000651517"/>
    </source>
</evidence>